<accession>A0AA37RY81</accession>
<name>A0AA37RY81_9GAMM</name>
<comment type="caution">
    <text evidence="3">The sequence shown here is derived from an EMBL/GenBank/DDBJ whole genome shotgun (WGS) entry which is preliminary data.</text>
</comment>
<dbReference type="Proteomes" id="UP001161422">
    <property type="component" value="Unassembled WGS sequence"/>
</dbReference>
<dbReference type="AlphaFoldDB" id="A0AA37RY81"/>
<reference evidence="3" key="1">
    <citation type="journal article" date="2014" name="Int. J. Syst. Evol. Microbiol.">
        <title>Complete genome sequence of Corynebacterium casei LMG S-19264T (=DSM 44701T), isolated from a smear-ripened cheese.</title>
        <authorList>
            <consortium name="US DOE Joint Genome Institute (JGI-PGF)"/>
            <person name="Walter F."/>
            <person name="Albersmeier A."/>
            <person name="Kalinowski J."/>
            <person name="Ruckert C."/>
        </authorList>
    </citation>
    <scope>NUCLEOTIDE SEQUENCE</scope>
    <source>
        <strain evidence="3">NBRC 101628</strain>
    </source>
</reference>
<dbReference type="CDD" id="cd02947">
    <property type="entry name" value="TRX_family"/>
    <property type="match status" value="1"/>
</dbReference>
<dbReference type="SUPFAM" id="SSF52833">
    <property type="entry name" value="Thioredoxin-like"/>
    <property type="match status" value="1"/>
</dbReference>
<proteinExistence type="predicted"/>
<keyword evidence="1" id="KW-0732">Signal</keyword>
<dbReference type="PROSITE" id="PS51352">
    <property type="entry name" value="THIOREDOXIN_2"/>
    <property type="match status" value="1"/>
</dbReference>
<feature type="chain" id="PRO_5041320429" evidence="1">
    <location>
        <begin position="23"/>
        <end position="179"/>
    </location>
</feature>
<protein>
    <submittedName>
        <fullName evidence="3">Thioredoxin</fullName>
    </submittedName>
</protein>
<evidence type="ECO:0000313" key="4">
    <source>
        <dbReference type="Proteomes" id="UP001161422"/>
    </source>
</evidence>
<feature type="signal peptide" evidence="1">
    <location>
        <begin position="1"/>
        <end position="22"/>
    </location>
</feature>
<feature type="domain" description="Thioredoxin" evidence="2">
    <location>
        <begin position="55"/>
        <end position="179"/>
    </location>
</feature>
<dbReference type="EMBL" id="BSNC01000006">
    <property type="protein sequence ID" value="GLP97443.1"/>
    <property type="molecule type" value="Genomic_DNA"/>
</dbReference>
<evidence type="ECO:0000259" key="2">
    <source>
        <dbReference type="PROSITE" id="PS51352"/>
    </source>
</evidence>
<evidence type="ECO:0000256" key="1">
    <source>
        <dbReference type="SAM" id="SignalP"/>
    </source>
</evidence>
<sequence length="179" mass="19908">MKPLLIVASLVAAFGMTPPALAEGGCGFSDPNNPFATCGKEEKQELIFTGIVTEQKLLNEHPDFGPGYQDYQVDTQLANKLKQVSEPTEVVVIIGTWCPDCHRETPRFIKIMEAVNNPNITVKYIGVDRQKADPEMLSAQYDFKRIPTFIVNQKGEEIGRIVERPTVSLEADMVEILVN</sequence>
<organism evidence="3 4">
    <name type="scientific">Paraferrimonas sedimenticola</name>
    <dbReference type="NCBI Taxonomy" id="375674"/>
    <lineage>
        <taxon>Bacteria</taxon>
        <taxon>Pseudomonadati</taxon>
        <taxon>Pseudomonadota</taxon>
        <taxon>Gammaproteobacteria</taxon>
        <taxon>Alteromonadales</taxon>
        <taxon>Ferrimonadaceae</taxon>
        <taxon>Paraferrimonas</taxon>
    </lineage>
</organism>
<reference evidence="3" key="2">
    <citation type="submission" date="2023-01" db="EMBL/GenBank/DDBJ databases">
        <title>Draft genome sequence of Paraferrimonas sedimenticola strain NBRC 101628.</title>
        <authorList>
            <person name="Sun Q."/>
            <person name="Mori K."/>
        </authorList>
    </citation>
    <scope>NUCLEOTIDE SEQUENCE</scope>
    <source>
        <strain evidence="3">NBRC 101628</strain>
    </source>
</reference>
<dbReference type="Pfam" id="PF14595">
    <property type="entry name" value="Thioredoxin_9"/>
    <property type="match status" value="1"/>
</dbReference>
<evidence type="ECO:0000313" key="3">
    <source>
        <dbReference type="EMBL" id="GLP97443.1"/>
    </source>
</evidence>
<dbReference type="InterPro" id="IPR013766">
    <property type="entry name" value="Thioredoxin_domain"/>
</dbReference>
<gene>
    <name evidence="3" type="ORF">GCM10007895_27500</name>
</gene>
<dbReference type="Gene3D" id="3.40.30.10">
    <property type="entry name" value="Glutaredoxin"/>
    <property type="match status" value="1"/>
</dbReference>
<dbReference type="RefSeq" id="WP_095504714.1">
    <property type="nucleotide sequence ID" value="NZ_BSNC01000006.1"/>
</dbReference>
<keyword evidence="4" id="KW-1185">Reference proteome</keyword>
<dbReference type="InterPro" id="IPR036249">
    <property type="entry name" value="Thioredoxin-like_sf"/>
</dbReference>